<organism evidence="14 15">
    <name type="scientific">Streptantibioticus silvisoli</name>
    <dbReference type="NCBI Taxonomy" id="2705255"/>
    <lineage>
        <taxon>Bacteria</taxon>
        <taxon>Bacillati</taxon>
        <taxon>Actinomycetota</taxon>
        <taxon>Actinomycetes</taxon>
        <taxon>Kitasatosporales</taxon>
        <taxon>Streptomycetaceae</taxon>
        <taxon>Streptantibioticus</taxon>
    </lineage>
</organism>
<evidence type="ECO:0000256" key="7">
    <source>
        <dbReference type="ARBA" id="ARBA00022825"/>
    </source>
</evidence>
<comment type="similarity">
    <text evidence="2 10">Belongs to the peptidase S8 family.</text>
</comment>
<dbReference type="PANTHER" id="PTHR43806:SF11">
    <property type="entry name" value="CEREVISIN-RELATED"/>
    <property type="match status" value="1"/>
</dbReference>
<dbReference type="Gene3D" id="3.40.50.200">
    <property type="entry name" value="Peptidase S8/S53 domain"/>
    <property type="match status" value="1"/>
</dbReference>
<dbReference type="PROSITE" id="PS51892">
    <property type="entry name" value="SUBTILASE"/>
    <property type="match status" value="1"/>
</dbReference>
<comment type="subcellular location">
    <subcellularLocation>
        <location evidence="1">Cell membrane</location>
        <topology evidence="1">Single-pass membrane protein</topology>
    </subcellularLocation>
</comment>
<dbReference type="PANTHER" id="PTHR43806">
    <property type="entry name" value="PEPTIDASE S8"/>
    <property type="match status" value="1"/>
</dbReference>
<dbReference type="InterPro" id="IPR000209">
    <property type="entry name" value="Peptidase_S8/S53_dom"/>
</dbReference>
<dbReference type="Proteomes" id="UP001156398">
    <property type="component" value="Unassembled WGS sequence"/>
</dbReference>
<proteinExistence type="inferred from homology"/>
<evidence type="ECO:0000313" key="14">
    <source>
        <dbReference type="EMBL" id="MDI5965332.1"/>
    </source>
</evidence>
<feature type="region of interest" description="Disordered" evidence="11">
    <location>
        <begin position="307"/>
        <end position="358"/>
    </location>
</feature>
<dbReference type="GO" id="GO:0006508">
    <property type="term" value="P:proteolysis"/>
    <property type="evidence" value="ECO:0007669"/>
    <property type="project" value="UniProtKB-KW"/>
</dbReference>
<protein>
    <submittedName>
        <fullName evidence="14">Type VII secretion-associated serine protease mycosin</fullName>
    </submittedName>
</protein>
<evidence type="ECO:0000256" key="11">
    <source>
        <dbReference type="SAM" id="MobiDB-lite"/>
    </source>
</evidence>
<evidence type="ECO:0000256" key="4">
    <source>
        <dbReference type="ARBA" id="ARBA00022670"/>
    </source>
</evidence>
<keyword evidence="7 10" id="KW-0720">Serine protease</keyword>
<accession>A0ABT6W3K9</accession>
<feature type="domain" description="Peptidase S8/S53" evidence="13">
    <location>
        <begin position="40"/>
        <end position="300"/>
    </location>
</feature>
<keyword evidence="6 10" id="KW-0378">Hydrolase</keyword>
<evidence type="ECO:0000256" key="1">
    <source>
        <dbReference type="ARBA" id="ARBA00004162"/>
    </source>
</evidence>
<keyword evidence="3" id="KW-1003">Cell membrane</keyword>
<keyword evidence="9 12" id="KW-0472">Membrane</keyword>
<dbReference type="InterPro" id="IPR023834">
    <property type="entry name" value="T7SS_pept_S8A_mycosin"/>
</dbReference>
<gene>
    <name evidence="14" type="primary">mycP</name>
    <name evidence="14" type="ORF">POF43_021830</name>
</gene>
<keyword evidence="15" id="KW-1185">Reference proteome</keyword>
<evidence type="ECO:0000256" key="9">
    <source>
        <dbReference type="ARBA" id="ARBA00023136"/>
    </source>
</evidence>
<evidence type="ECO:0000256" key="6">
    <source>
        <dbReference type="ARBA" id="ARBA00022801"/>
    </source>
</evidence>
<keyword evidence="8 12" id="KW-1133">Transmembrane helix</keyword>
<dbReference type="SUPFAM" id="SSF52743">
    <property type="entry name" value="Subtilisin-like"/>
    <property type="match status" value="1"/>
</dbReference>
<name>A0ABT6W3K9_9ACTN</name>
<dbReference type="PRINTS" id="PR00723">
    <property type="entry name" value="SUBTILISIN"/>
</dbReference>
<evidence type="ECO:0000256" key="2">
    <source>
        <dbReference type="ARBA" id="ARBA00011073"/>
    </source>
</evidence>
<evidence type="ECO:0000313" key="15">
    <source>
        <dbReference type="Proteomes" id="UP001156398"/>
    </source>
</evidence>
<dbReference type="InterPro" id="IPR036852">
    <property type="entry name" value="Peptidase_S8/S53_dom_sf"/>
</dbReference>
<dbReference type="EMBL" id="JAAGKO020000033">
    <property type="protein sequence ID" value="MDI5965332.1"/>
    <property type="molecule type" value="Genomic_DNA"/>
</dbReference>
<evidence type="ECO:0000256" key="10">
    <source>
        <dbReference type="PROSITE-ProRule" id="PRU01240"/>
    </source>
</evidence>
<comment type="caution">
    <text evidence="14">The sequence shown here is derived from an EMBL/GenBank/DDBJ whole genome shotgun (WGS) entry which is preliminary data.</text>
</comment>
<dbReference type="InterPro" id="IPR015500">
    <property type="entry name" value="Peptidase_S8_subtilisin-rel"/>
</dbReference>
<feature type="active site" description="Charge relay system" evidence="10">
    <location>
        <position position="251"/>
    </location>
</feature>
<dbReference type="GO" id="GO:0008233">
    <property type="term" value="F:peptidase activity"/>
    <property type="evidence" value="ECO:0007669"/>
    <property type="project" value="UniProtKB-KW"/>
</dbReference>
<evidence type="ECO:0000256" key="5">
    <source>
        <dbReference type="ARBA" id="ARBA00022692"/>
    </source>
</evidence>
<dbReference type="NCBIfam" id="TIGR03921">
    <property type="entry name" value="T7SS_mycosin"/>
    <property type="match status" value="1"/>
</dbReference>
<reference evidence="14 15" key="1">
    <citation type="submission" date="2023-05" db="EMBL/GenBank/DDBJ databases">
        <title>Streptantibioticus silvisoli sp. nov., acidotolerant actinomycetes 1 from pine litter.</title>
        <authorList>
            <person name="Swiecimska M."/>
            <person name="Golinska P."/>
            <person name="Sangal V."/>
            <person name="Wachnowicz B."/>
            <person name="Goodfellow M."/>
        </authorList>
    </citation>
    <scope>NUCLEOTIDE SEQUENCE [LARGE SCALE GENOMIC DNA]</scope>
    <source>
        <strain evidence="14 15">SL54</strain>
    </source>
</reference>
<sequence>MATLTGSIAAVPAYAADSPRQDEWHINAMRLPDAWKISEGKGITVAVIDGGVDAALPDLQGQVLPGHDFSPNVKVSVTSDDETHGTGMASLIAGTGRGFGGDGAVGVAPQAKILPLRVASNLNAADEGANEAVYIPQLASALRYAADSSARVINMSVAVSHATPGLRSAVAYALSKGKLIFAGAGNSKQAGNPVEYPAGIPGVVGVGALDKQGNATSESETGPQVALSAPGTDMHYTCPGGSDYCVAHGTSDSTAVVSGAAALVWAKHPSWTGDQVLRVLINTALGPQDGAKRNDDVGYGLVRPRIALEQPGDPGPADVSPLAPASAATASPTPATSASPAPKPSASTAGAQASASGGGSDLPWIGAGVVVVVVAVAGGVVLARRRAR</sequence>
<keyword evidence="4 10" id="KW-0645">Protease</keyword>
<keyword evidence="5 12" id="KW-0812">Transmembrane</keyword>
<dbReference type="RefSeq" id="WP_271324346.1">
    <property type="nucleotide sequence ID" value="NZ_JAAGKO020000033.1"/>
</dbReference>
<evidence type="ECO:0000256" key="8">
    <source>
        <dbReference type="ARBA" id="ARBA00022989"/>
    </source>
</evidence>
<feature type="transmembrane region" description="Helical" evidence="12">
    <location>
        <begin position="362"/>
        <end position="383"/>
    </location>
</feature>
<evidence type="ECO:0000259" key="13">
    <source>
        <dbReference type="Pfam" id="PF00082"/>
    </source>
</evidence>
<feature type="active site" description="Charge relay system" evidence="10">
    <location>
        <position position="49"/>
    </location>
</feature>
<feature type="active site" description="Charge relay system" evidence="10">
    <location>
        <position position="84"/>
    </location>
</feature>
<dbReference type="Pfam" id="PF00082">
    <property type="entry name" value="Peptidase_S8"/>
    <property type="match status" value="1"/>
</dbReference>
<dbReference type="InterPro" id="IPR050131">
    <property type="entry name" value="Peptidase_S8_subtilisin-like"/>
</dbReference>
<evidence type="ECO:0000256" key="12">
    <source>
        <dbReference type="SAM" id="Phobius"/>
    </source>
</evidence>
<feature type="compositionally biased region" description="Low complexity" evidence="11">
    <location>
        <begin position="320"/>
        <end position="355"/>
    </location>
</feature>
<evidence type="ECO:0000256" key="3">
    <source>
        <dbReference type="ARBA" id="ARBA00022475"/>
    </source>
</evidence>